<feature type="domain" description="AB hydrolase-1" evidence="1">
    <location>
        <begin position="159"/>
        <end position="453"/>
    </location>
</feature>
<dbReference type="Pfam" id="PF12697">
    <property type="entry name" value="Abhydrolase_6"/>
    <property type="match status" value="1"/>
</dbReference>
<dbReference type="SUPFAM" id="SSF53474">
    <property type="entry name" value="alpha/beta-Hydrolases"/>
    <property type="match status" value="1"/>
</dbReference>
<dbReference type="InterPro" id="IPR000073">
    <property type="entry name" value="AB_hydrolase_1"/>
</dbReference>
<organism evidence="2 3">
    <name type="scientific">Hohenbuehelia grisea</name>
    <dbReference type="NCBI Taxonomy" id="104357"/>
    <lineage>
        <taxon>Eukaryota</taxon>
        <taxon>Fungi</taxon>
        <taxon>Dikarya</taxon>
        <taxon>Basidiomycota</taxon>
        <taxon>Agaricomycotina</taxon>
        <taxon>Agaricomycetes</taxon>
        <taxon>Agaricomycetidae</taxon>
        <taxon>Agaricales</taxon>
        <taxon>Pleurotineae</taxon>
        <taxon>Pleurotaceae</taxon>
        <taxon>Hohenbuehelia</taxon>
    </lineage>
</organism>
<dbReference type="Proteomes" id="UP001556367">
    <property type="component" value="Unassembled WGS sequence"/>
</dbReference>
<reference evidence="3" key="1">
    <citation type="submission" date="2024-06" db="EMBL/GenBank/DDBJ databases">
        <title>Multi-omics analyses provide insights into the biosynthesis of the anticancer antibiotic pleurotin in Hohenbuehelia grisea.</title>
        <authorList>
            <person name="Weaver J.A."/>
            <person name="Alberti F."/>
        </authorList>
    </citation>
    <scope>NUCLEOTIDE SEQUENCE [LARGE SCALE GENOMIC DNA]</scope>
    <source>
        <strain evidence="3">T-177</strain>
    </source>
</reference>
<dbReference type="EMBL" id="JASNQZ010000015">
    <property type="protein sequence ID" value="KAL0946123.1"/>
    <property type="molecule type" value="Genomic_DNA"/>
</dbReference>
<keyword evidence="3" id="KW-1185">Reference proteome</keyword>
<dbReference type="InterPro" id="IPR029058">
    <property type="entry name" value="AB_hydrolase_fold"/>
</dbReference>
<evidence type="ECO:0000313" key="2">
    <source>
        <dbReference type="EMBL" id="KAL0946123.1"/>
    </source>
</evidence>
<dbReference type="Gene3D" id="3.40.50.1820">
    <property type="entry name" value="alpha/beta hydrolase"/>
    <property type="match status" value="1"/>
</dbReference>
<protein>
    <recommendedName>
        <fullName evidence="1">AB hydrolase-1 domain-containing protein</fullName>
    </recommendedName>
</protein>
<dbReference type="InterPro" id="IPR050266">
    <property type="entry name" value="AB_hydrolase_sf"/>
</dbReference>
<comment type="caution">
    <text evidence="2">The sequence shown here is derived from an EMBL/GenBank/DDBJ whole genome shotgun (WGS) entry which is preliminary data.</text>
</comment>
<sequence length="474" mass="52960">MPTTQQSSGKLAATTSYPWLPSDSASLTRAAYPKRANLPIFPPPESLLIHKPSLPSPPRPCTISLGGVEFCVSTHLVPGAYLRSVPQDIPQPALPGPDVTDKRTRRAGFHAALDTLMETRRVADSAQGAGTGFPNVLWACVNRYTRKDAKNKGRCLTLFFTHGIGLHKETWEPTASHLLSLPETRGIEEIWSWEAVHHGDAARINRHKLSAIYDWRDNARDVAVFLSCYLPSLISSAALPLHLDPVHPLETAGRLERGYQERTLVAIGHSYGGCSIALAAQSYPRLFSSLILVDPVIVKPLYYEEHQDPHRESTALIALMRRSSWPNRVAAKQLMAQNPMFQAWDAAVLDAFIEHGLFSERDGRLALKMPGLQEALTYLESIATYEVWEGLKDIDERIPLHWIMPGKPTGPKDFGGPRFHRERVWRRENNSSNVVIKAAGHLLPQEQPEQCAKEICSFLERHYSEITSKLIPHL</sequence>
<gene>
    <name evidence="2" type="ORF">HGRIS_012388</name>
</gene>
<evidence type="ECO:0000313" key="3">
    <source>
        <dbReference type="Proteomes" id="UP001556367"/>
    </source>
</evidence>
<dbReference type="PANTHER" id="PTHR43798">
    <property type="entry name" value="MONOACYLGLYCEROL LIPASE"/>
    <property type="match status" value="1"/>
</dbReference>
<accession>A0ABR3IS56</accession>
<dbReference type="PANTHER" id="PTHR43798:SF33">
    <property type="entry name" value="HYDROLASE, PUTATIVE (AFU_ORTHOLOGUE AFUA_2G14860)-RELATED"/>
    <property type="match status" value="1"/>
</dbReference>
<name>A0ABR3IS56_9AGAR</name>
<evidence type="ECO:0000259" key="1">
    <source>
        <dbReference type="Pfam" id="PF12697"/>
    </source>
</evidence>
<proteinExistence type="predicted"/>